<protein>
    <submittedName>
        <fullName evidence="2">Uncharacterized protein</fullName>
    </submittedName>
</protein>
<reference evidence="3" key="1">
    <citation type="journal article" date="2005" name="Nature">
        <title>The map-based sequence of the rice genome.</title>
        <authorList>
            <consortium name="International rice genome sequencing project (IRGSP)"/>
            <person name="Matsumoto T."/>
            <person name="Wu J."/>
            <person name="Kanamori H."/>
            <person name="Katayose Y."/>
            <person name="Fujisawa M."/>
            <person name="Namiki N."/>
            <person name="Mizuno H."/>
            <person name="Yamamoto K."/>
            <person name="Antonio B.A."/>
            <person name="Baba T."/>
            <person name="Sakata K."/>
            <person name="Nagamura Y."/>
            <person name="Aoki H."/>
            <person name="Arikawa K."/>
            <person name="Arita K."/>
            <person name="Bito T."/>
            <person name="Chiden Y."/>
            <person name="Fujitsuka N."/>
            <person name="Fukunaka R."/>
            <person name="Hamada M."/>
            <person name="Harada C."/>
            <person name="Hayashi A."/>
            <person name="Hijishita S."/>
            <person name="Honda M."/>
            <person name="Hosokawa S."/>
            <person name="Ichikawa Y."/>
            <person name="Idonuma A."/>
            <person name="Iijima M."/>
            <person name="Ikeda M."/>
            <person name="Ikeno M."/>
            <person name="Ito K."/>
            <person name="Ito S."/>
            <person name="Ito T."/>
            <person name="Ito Y."/>
            <person name="Ito Y."/>
            <person name="Iwabuchi A."/>
            <person name="Kamiya K."/>
            <person name="Karasawa W."/>
            <person name="Kurita K."/>
            <person name="Katagiri S."/>
            <person name="Kikuta A."/>
            <person name="Kobayashi H."/>
            <person name="Kobayashi N."/>
            <person name="Machita K."/>
            <person name="Maehara T."/>
            <person name="Masukawa M."/>
            <person name="Mizubayashi T."/>
            <person name="Mukai Y."/>
            <person name="Nagasaki H."/>
            <person name="Nagata Y."/>
            <person name="Naito S."/>
            <person name="Nakashima M."/>
            <person name="Nakama Y."/>
            <person name="Nakamichi Y."/>
            <person name="Nakamura M."/>
            <person name="Meguro A."/>
            <person name="Negishi M."/>
            <person name="Ohta I."/>
            <person name="Ohta T."/>
            <person name="Okamoto M."/>
            <person name="Ono N."/>
            <person name="Saji S."/>
            <person name="Sakaguchi M."/>
            <person name="Sakai K."/>
            <person name="Shibata M."/>
            <person name="Shimokawa T."/>
            <person name="Song J."/>
            <person name="Takazaki Y."/>
            <person name="Terasawa K."/>
            <person name="Tsugane M."/>
            <person name="Tsuji K."/>
            <person name="Ueda S."/>
            <person name="Waki K."/>
            <person name="Yamagata H."/>
            <person name="Yamamoto M."/>
            <person name="Yamamoto S."/>
            <person name="Yamane H."/>
            <person name="Yoshiki S."/>
            <person name="Yoshihara R."/>
            <person name="Yukawa K."/>
            <person name="Zhong H."/>
            <person name="Yano M."/>
            <person name="Yuan Q."/>
            <person name="Ouyang S."/>
            <person name="Liu J."/>
            <person name="Jones K.M."/>
            <person name="Gansberger K."/>
            <person name="Moffat K."/>
            <person name="Hill J."/>
            <person name="Bera J."/>
            <person name="Fadrosh D."/>
            <person name="Jin S."/>
            <person name="Johri S."/>
            <person name="Kim M."/>
            <person name="Overton L."/>
            <person name="Reardon M."/>
            <person name="Tsitrin T."/>
            <person name="Vuong H."/>
            <person name="Weaver B."/>
            <person name="Ciecko A."/>
            <person name="Tallon L."/>
            <person name="Jackson J."/>
            <person name="Pai G."/>
            <person name="Aken S.V."/>
            <person name="Utterback T."/>
            <person name="Reidmuller S."/>
            <person name="Feldblyum T."/>
            <person name="Hsiao J."/>
            <person name="Zismann V."/>
            <person name="Iobst S."/>
            <person name="de Vazeille A.R."/>
            <person name="Buell C.R."/>
            <person name="Ying K."/>
            <person name="Li Y."/>
            <person name="Lu T."/>
            <person name="Huang Y."/>
            <person name="Zhao Q."/>
            <person name="Feng Q."/>
            <person name="Zhang L."/>
            <person name="Zhu J."/>
            <person name="Weng Q."/>
            <person name="Mu J."/>
            <person name="Lu Y."/>
            <person name="Fan D."/>
            <person name="Liu Y."/>
            <person name="Guan J."/>
            <person name="Zhang Y."/>
            <person name="Yu S."/>
            <person name="Liu X."/>
            <person name="Zhang Y."/>
            <person name="Hong G."/>
            <person name="Han B."/>
            <person name="Choisne N."/>
            <person name="Demange N."/>
            <person name="Orjeda G."/>
            <person name="Samain S."/>
            <person name="Cattolico L."/>
            <person name="Pelletier E."/>
            <person name="Couloux A."/>
            <person name="Segurens B."/>
            <person name="Wincker P."/>
            <person name="D'Hont A."/>
            <person name="Scarpelli C."/>
            <person name="Weissenbach J."/>
            <person name="Salanoubat M."/>
            <person name="Quetier F."/>
            <person name="Yu Y."/>
            <person name="Kim H.R."/>
            <person name="Rambo T."/>
            <person name="Currie J."/>
            <person name="Collura K."/>
            <person name="Luo M."/>
            <person name="Yang T."/>
            <person name="Ammiraju J.S.S."/>
            <person name="Engler F."/>
            <person name="Soderlund C."/>
            <person name="Wing R.A."/>
            <person name="Palmer L.E."/>
            <person name="de la Bastide M."/>
            <person name="Spiegel L."/>
            <person name="Nascimento L."/>
            <person name="Zutavern T."/>
            <person name="O'Shaughnessy A."/>
            <person name="Dike S."/>
            <person name="Dedhia N."/>
            <person name="Preston R."/>
            <person name="Balija V."/>
            <person name="McCombie W.R."/>
            <person name="Chow T."/>
            <person name="Chen H."/>
            <person name="Chung M."/>
            <person name="Chen C."/>
            <person name="Shaw J."/>
            <person name="Wu H."/>
            <person name="Hsiao K."/>
            <person name="Chao Y."/>
            <person name="Chu M."/>
            <person name="Cheng C."/>
            <person name="Hour A."/>
            <person name="Lee P."/>
            <person name="Lin S."/>
            <person name="Lin Y."/>
            <person name="Liou J."/>
            <person name="Liu S."/>
            <person name="Hsing Y."/>
            <person name="Raghuvanshi S."/>
            <person name="Mohanty A."/>
            <person name="Bharti A.K."/>
            <person name="Gaur A."/>
            <person name="Gupta V."/>
            <person name="Kumar D."/>
            <person name="Ravi V."/>
            <person name="Vij S."/>
            <person name="Kapur A."/>
            <person name="Khurana P."/>
            <person name="Khurana P."/>
            <person name="Khurana J.P."/>
            <person name="Tyagi A.K."/>
            <person name="Gaikwad K."/>
            <person name="Singh A."/>
            <person name="Dalal V."/>
            <person name="Srivastava S."/>
            <person name="Dixit A."/>
            <person name="Pal A.K."/>
            <person name="Ghazi I.A."/>
            <person name="Yadav M."/>
            <person name="Pandit A."/>
            <person name="Bhargava A."/>
            <person name="Sureshbabu K."/>
            <person name="Batra K."/>
            <person name="Sharma T.R."/>
            <person name="Mohapatra T."/>
            <person name="Singh N.K."/>
            <person name="Messing J."/>
            <person name="Nelson A.B."/>
            <person name="Fuks G."/>
            <person name="Kavchok S."/>
            <person name="Keizer G."/>
            <person name="Linton E."/>
            <person name="Llaca V."/>
            <person name="Song R."/>
            <person name="Tanyolac B."/>
            <person name="Young S."/>
            <person name="Ho-Il K."/>
            <person name="Hahn J.H."/>
            <person name="Sangsakoo G."/>
            <person name="Vanavichit A."/>
            <person name="de Mattos Luiz.A.T."/>
            <person name="Zimmer P.D."/>
            <person name="Malone G."/>
            <person name="Dellagostin O."/>
            <person name="de Oliveira A.C."/>
            <person name="Bevan M."/>
            <person name="Bancroft I."/>
            <person name="Minx P."/>
            <person name="Cordum H."/>
            <person name="Wilson R."/>
            <person name="Cheng Z."/>
            <person name="Jin W."/>
            <person name="Jiang J."/>
            <person name="Leong S.A."/>
            <person name="Iwama H."/>
            <person name="Gojobori T."/>
            <person name="Itoh T."/>
            <person name="Niimura Y."/>
            <person name="Fujii Y."/>
            <person name="Habara T."/>
            <person name="Sakai H."/>
            <person name="Sato Y."/>
            <person name="Wilson G."/>
            <person name="Kumar K."/>
            <person name="McCouch S."/>
            <person name="Juretic N."/>
            <person name="Hoen D."/>
            <person name="Wright S."/>
            <person name="Bruskiewich R."/>
            <person name="Bureau T."/>
            <person name="Miyao A."/>
            <person name="Hirochika H."/>
            <person name="Nishikawa T."/>
            <person name="Kadowaki K."/>
            <person name="Sugiura M."/>
            <person name="Burr B."/>
            <person name="Sasaki T."/>
        </authorList>
    </citation>
    <scope>NUCLEOTIDE SEQUENCE [LARGE SCALE GENOMIC DNA]</scope>
    <source>
        <strain evidence="3">cv. Nipponbare</strain>
    </source>
</reference>
<accession>Q652X3</accession>
<dbReference type="EMBL" id="AP005472">
    <property type="protein sequence ID" value="BAD46144.1"/>
    <property type="molecule type" value="Genomic_DNA"/>
</dbReference>
<sequence>MHCVSWSIGASIVDALVNCTGECPQFAEATTSAYRSSPRSISSGPCPLPDVKLKDLPGSQFP</sequence>
<evidence type="ECO:0000313" key="3">
    <source>
        <dbReference type="Proteomes" id="UP000000763"/>
    </source>
</evidence>
<reference evidence="3" key="2">
    <citation type="journal article" date="2008" name="Nucleic Acids Res.">
        <title>The rice annotation project database (RAP-DB): 2008 update.</title>
        <authorList>
            <consortium name="The rice annotation project (RAP)"/>
        </authorList>
    </citation>
    <scope>GENOME REANNOTATION</scope>
    <source>
        <strain evidence="3">cv. Nipponbare</strain>
    </source>
</reference>
<organism evidence="2 3">
    <name type="scientific">Oryza sativa subsp. japonica</name>
    <name type="common">Rice</name>
    <dbReference type="NCBI Taxonomy" id="39947"/>
    <lineage>
        <taxon>Eukaryota</taxon>
        <taxon>Viridiplantae</taxon>
        <taxon>Streptophyta</taxon>
        <taxon>Embryophyta</taxon>
        <taxon>Tracheophyta</taxon>
        <taxon>Spermatophyta</taxon>
        <taxon>Magnoliopsida</taxon>
        <taxon>Liliopsida</taxon>
        <taxon>Poales</taxon>
        <taxon>Poaceae</taxon>
        <taxon>BOP clade</taxon>
        <taxon>Oryzoideae</taxon>
        <taxon>Oryzeae</taxon>
        <taxon>Oryzinae</taxon>
        <taxon>Oryza</taxon>
        <taxon>Oryza sativa</taxon>
    </lineage>
</organism>
<proteinExistence type="predicted"/>
<gene>
    <name evidence="2" type="primary">OSJNBa0075M17.16</name>
</gene>
<evidence type="ECO:0000256" key="1">
    <source>
        <dbReference type="SAM" id="MobiDB-lite"/>
    </source>
</evidence>
<evidence type="ECO:0000313" key="2">
    <source>
        <dbReference type="EMBL" id="BAD46144.1"/>
    </source>
</evidence>
<dbReference type="Proteomes" id="UP000000763">
    <property type="component" value="Chromosome 6"/>
</dbReference>
<feature type="compositionally biased region" description="Low complexity" evidence="1">
    <location>
        <begin position="34"/>
        <end position="43"/>
    </location>
</feature>
<feature type="region of interest" description="Disordered" evidence="1">
    <location>
        <begin position="34"/>
        <end position="62"/>
    </location>
</feature>
<name>Q652X3_ORYSJ</name>
<dbReference type="AlphaFoldDB" id="Q652X3"/>